<dbReference type="Proteomes" id="UP001280121">
    <property type="component" value="Unassembled WGS sequence"/>
</dbReference>
<dbReference type="InterPro" id="IPR058352">
    <property type="entry name" value="DUF8039"/>
</dbReference>
<dbReference type="Pfam" id="PF26133">
    <property type="entry name" value="DUF8039"/>
    <property type="match status" value="1"/>
</dbReference>
<keyword evidence="3" id="KW-1185">Reference proteome</keyword>
<comment type="caution">
    <text evidence="2">The sequence shown here is derived from an EMBL/GenBank/DDBJ whole genome shotgun (WGS) entry which is preliminary data.</text>
</comment>
<evidence type="ECO:0000259" key="1">
    <source>
        <dbReference type="Pfam" id="PF26133"/>
    </source>
</evidence>
<dbReference type="AlphaFoldDB" id="A0AAD9WUA4"/>
<sequence>MKVIPMEKIKSIKDDVVSQVLGKEHRGRVGIGVTPTKIHAVVIGKQSTMQLQTYESFKEQIKELQNVVFNIHSPIGVSTSEKDVSPQKGTKCTLLHWIGSGQLMAEAEIDCTDPQSFVHHKLLGLDYWRVCVNKIMVSDVLLICDTSELQTLEDGRGTYIAWSSKYITY</sequence>
<evidence type="ECO:0000313" key="3">
    <source>
        <dbReference type="Proteomes" id="UP001280121"/>
    </source>
</evidence>
<organism evidence="2 3">
    <name type="scientific">Dipteronia dyeriana</name>
    <dbReference type="NCBI Taxonomy" id="168575"/>
    <lineage>
        <taxon>Eukaryota</taxon>
        <taxon>Viridiplantae</taxon>
        <taxon>Streptophyta</taxon>
        <taxon>Embryophyta</taxon>
        <taxon>Tracheophyta</taxon>
        <taxon>Spermatophyta</taxon>
        <taxon>Magnoliopsida</taxon>
        <taxon>eudicotyledons</taxon>
        <taxon>Gunneridae</taxon>
        <taxon>Pentapetalae</taxon>
        <taxon>rosids</taxon>
        <taxon>malvids</taxon>
        <taxon>Sapindales</taxon>
        <taxon>Sapindaceae</taxon>
        <taxon>Hippocastanoideae</taxon>
        <taxon>Acereae</taxon>
        <taxon>Dipteronia</taxon>
    </lineage>
</organism>
<reference evidence="2" key="1">
    <citation type="journal article" date="2023" name="Plant J.">
        <title>Genome sequences and population genomics provide insights into the demographic history, inbreeding, and mutation load of two 'living fossil' tree species of Dipteronia.</title>
        <authorList>
            <person name="Feng Y."/>
            <person name="Comes H.P."/>
            <person name="Chen J."/>
            <person name="Zhu S."/>
            <person name="Lu R."/>
            <person name="Zhang X."/>
            <person name="Li P."/>
            <person name="Qiu J."/>
            <person name="Olsen K.M."/>
            <person name="Qiu Y."/>
        </authorList>
    </citation>
    <scope>NUCLEOTIDE SEQUENCE</scope>
    <source>
        <strain evidence="2">KIB01</strain>
    </source>
</reference>
<name>A0AAD9WUA4_9ROSI</name>
<proteinExistence type="predicted"/>
<dbReference type="EMBL" id="JANJYI010000007">
    <property type="protein sequence ID" value="KAK2642722.1"/>
    <property type="molecule type" value="Genomic_DNA"/>
</dbReference>
<protein>
    <recommendedName>
        <fullName evidence="1">DUF8039 domain-containing protein</fullName>
    </recommendedName>
</protein>
<gene>
    <name evidence="2" type="ORF">Ddye_024485</name>
</gene>
<feature type="domain" description="DUF8039" evidence="1">
    <location>
        <begin position="87"/>
        <end position="168"/>
    </location>
</feature>
<accession>A0AAD9WUA4</accession>
<evidence type="ECO:0000313" key="2">
    <source>
        <dbReference type="EMBL" id="KAK2642722.1"/>
    </source>
</evidence>